<keyword evidence="2" id="KW-1185">Reference proteome</keyword>
<evidence type="ECO:0000313" key="1">
    <source>
        <dbReference type="EMBL" id="RKQ86327.1"/>
    </source>
</evidence>
<dbReference type="EMBL" id="RBIL01000002">
    <property type="protein sequence ID" value="RKQ86327.1"/>
    <property type="molecule type" value="Genomic_DNA"/>
</dbReference>
<organism evidence="1 2">
    <name type="scientific">Solirubrobacter pauli</name>
    <dbReference type="NCBI Taxonomy" id="166793"/>
    <lineage>
        <taxon>Bacteria</taxon>
        <taxon>Bacillati</taxon>
        <taxon>Actinomycetota</taxon>
        <taxon>Thermoleophilia</taxon>
        <taxon>Solirubrobacterales</taxon>
        <taxon>Solirubrobacteraceae</taxon>
        <taxon>Solirubrobacter</taxon>
    </lineage>
</organism>
<protein>
    <recommendedName>
        <fullName evidence="3">Lipoprotein</fullName>
    </recommendedName>
</protein>
<sequence>MHRVALALLVLTLTGCGRADDERAVSAVSTRFLQAVRDGDGEIACAQLTPAAAESLEASRPCADAVTDLDVSPGPVTRAQVYSISAKVDVGNGASYFLELTRAGWRISAAGCTSTSRDAPFDCEAEG</sequence>
<gene>
    <name evidence="1" type="ORF">C8N24_4337</name>
</gene>
<reference evidence="1 2" key="1">
    <citation type="submission" date="2018-10" db="EMBL/GenBank/DDBJ databases">
        <title>Genomic Encyclopedia of Archaeal and Bacterial Type Strains, Phase II (KMG-II): from individual species to whole genera.</title>
        <authorList>
            <person name="Goeker M."/>
        </authorList>
    </citation>
    <scope>NUCLEOTIDE SEQUENCE [LARGE SCALE GENOMIC DNA]</scope>
    <source>
        <strain evidence="1 2">DSM 14954</strain>
    </source>
</reference>
<name>A0A660KX84_9ACTN</name>
<dbReference type="AlphaFoldDB" id="A0A660KX84"/>
<comment type="caution">
    <text evidence="1">The sequence shown here is derived from an EMBL/GenBank/DDBJ whole genome shotgun (WGS) entry which is preliminary data.</text>
</comment>
<dbReference type="Proteomes" id="UP000278962">
    <property type="component" value="Unassembled WGS sequence"/>
</dbReference>
<evidence type="ECO:0008006" key="3">
    <source>
        <dbReference type="Google" id="ProtNLM"/>
    </source>
</evidence>
<proteinExistence type="predicted"/>
<accession>A0A660KX84</accession>
<dbReference type="PROSITE" id="PS51257">
    <property type="entry name" value="PROKAR_LIPOPROTEIN"/>
    <property type="match status" value="1"/>
</dbReference>
<evidence type="ECO:0000313" key="2">
    <source>
        <dbReference type="Proteomes" id="UP000278962"/>
    </source>
</evidence>